<keyword evidence="2 5" id="KW-0689">Ribosomal protein</keyword>
<dbReference type="Pfam" id="PF00468">
    <property type="entry name" value="Ribosomal_L34"/>
    <property type="match status" value="1"/>
</dbReference>
<dbReference type="InterPro" id="IPR000271">
    <property type="entry name" value="Ribosomal_bL34"/>
</dbReference>
<protein>
    <recommendedName>
        <fullName evidence="4 5">Large ribosomal subunit protein bL34</fullName>
    </recommendedName>
</protein>
<dbReference type="FunFam" id="1.10.287.3980:FF:000001">
    <property type="entry name" value="Mitochondrial ribosomal protein L34"/>
    <property type="match status" value="1"/>
</dbReference>
<comment type="similarity">
    <text evidence="1 5">Belongs to the bacterial ribosomal protein bL34 family.</text>
</comment>
<dbReference type="GO" id="GO:0006412">
    <property type="term" value="P:translation"/>
    <property type="evidence" value="ECO:0007669"/>
    <property type="project" value="UniProtKB-UniRule"/>
</dbReference>
<evidence type="ECO:0000313" key="7">
    <source>
        <dbReference type="Proteomes" id="UP000269410"/>
    </source>
</evidence>
<dbReference type="GO" id="GO:0005840">
    <property type="term" value="C:ribosome"/>
    <property type="evidence" value="ECO:0007669"/>
    <property type="project" value="UniProtKB-KW"/>
</dbReference>
<reference evidence="6 7" key="1">
    <citation type="submission" date="2018-10" db="EMBL/GenBank/DDBJ databases">
        <title>Thermophilic Lithotrophy and Phototrophy in an Intertidal, Iron-rich, Geothermal Spring.</title>
        <authorList>
            <person name="Ward L.M."/>
            <person name="Idei A."/>
            <person name="Nakagawa M."/>
            <person name="Ueno Y."/>
            <person name="Fischer W."/>
            <person name="Mcglynn S.E."/>
        </authorList>
    </citation>
    <scope>NUCLEOTIDE SEQUENCE [LARGE SCALE GENOMIC DNA]</scope>
    <source>
        <strain evidence="6">J137</strain>
    </source>
</reference>
<evidence type="ECO:0000256" key="2">
    <source>
        <dbReference type="ARBA" id="ARBA00022980"/>
    </source>
</evidence>
<evidence type="ECO:0000256" key="4">
    <source>
        <dbReference type="ARBA" id="ARBA00035177"/>
    </source>
</evidence>
<dbReference type="GO" id="GO:0003735">
    <property type="term" value="F:structural constituent of ribosome"/>
    <property type="evidence" value="ECO:0007669"/>
    <property type="project" value="InterPro"/>
</dbReference>
<proteinExistence type="inferred from homology"/>
<organism evidence="6 7">
    <name type="scientific">Candidatus Dojkabacteria bacterium</name>
    <dbReference type="NCBI Taxonomy" id="2099670"/>
    <lineage>
        <taxon>Bacteria</taxon>
        <taxon>Candidatus Dojkabacteria</taxon>
    </lineage>
</organism>
<dbReference type="EMBL" id="RFKV01000044">
    <property type="protein sequence ID" value="RMD77329.1"/>
    <property type="molecule type" value="Genomic_DNA"/>
</dbReference>
<evidence type="ECO:0000313" key="6">
    <source>
        <dbReference type="EMBL" id="RMD77329.1"/>
    </source>
</evidence>
<dbReference type="PANTHER" id="PTHR14503">
    <property type="entry name" value="MITOCHONDRIAL RIBOSOMAL PROTEIN 34 FAMILY MEMBER"/>
    <property type="match status" value="1"/>
</dbReference>
<comment type="caution">
    <text evidence="6">The sequence shown here is derived from an EMBL/GenBank/DDBJ whole genome shotgun (WGS) entry which is preliminary data.</text>
</comment>
<dbReference type="HAMAP" id="MF_00391">
    <property type="entry name" value="Ribosomal_bL34"/>
    <property type="match status" value="1"/>
</dbReference>
<dbReference type="Proteomes" id="UP000269410">
    <property type="component" value="Unassembled WGS sequence"/>
</dbReference>
<evidence type="ECO:0000256" key="5">
    <source>
        <dbReference type="HAMAP-Rule" id="MF_00391"/>
    </source>
</evidence>
<evidence type="ECO:0000256" key="3">
    <source>
        <dbReference type="ARBA" id="ARBA00023274"/>
    </source>
</evidence>
<dbReference type="GO" id="GO:1990904">
    <property type="term" value="C:ribonucleoprotein complex"/>
    <property type="evidence" value="ECO:0007669"/>
    <property type="project" value="UniProtKB-KW"/>
</dbReference>
<dbReference type="NCBIfam" id="TIGR01030">
    <property type="entry name" value="rpmH_bact"/>
    <property type="match status" value="1"/>
</dbReference>
<evidence type="ECO:0000256" key="1">
    <source>
        <dbReference type="ARBA" id="ARBA00010111"/>
    </source>
</evidence>
<name>A0A3M0YZ79_9BACT</name>
<accession>A0A3M0YZ79</accession>
<keyword evidence="3 5" id="KW-0687">Ribonucleoprotein</keyword>
<dbReference type="Gene3D" id="1.10.287.3980">
    <property type="match status" value="1"/>
</dbReference>
<dbReference type="PANTHER" id="PTHR14503:SF4">
    <property type="entry name" value="LARGE RIBOSOMAL SUBUNIT PROTEIN BL34M"/>
    <property type="match status" value="1"/>
</dbReference>
<gene>
    <name evidence="5" type="primary">rpmH</name>
    <name evidence="6" type="ORF">D6810_01255</name>
</gene>
<dbReference type="AlphaFoldDB" id="A0A3M0YZ79"/>
<sequence length="67" mass="8066">MAKTQGPTYNPSKIKRIREFGFMKRNSTSNGRRVLKRRRLKGRYKLTVSEEFGTTAMQRNKRFSRRR</sequence>